<proteinExistence type="predicted"/>
<evidence type="ECO:0000256" key="3">
    <source>
        <dbReference type="ARBA" id="ARBA00022963"/>
    </source>
</evidence>
<name>A0A6I8NVN8_ORNAN</name>
<protein>
    <recommendedName>
        <fullName evidence="1">1-alkyl-2-acetylglycerophosphocholine esterase</fullName>
        <ecNumber evidence="1">3.1.1.47</ecNumber>
    </recommendedName>
</protein>
<evidence type="ECO:0000256" key="2">
    <source>
        <dbReference type="ARBA" id="ARBA00022801"/>
    </source>
</evidence>
<dbReference type="PANTHER" id="PTHR10272:SF6">
    <property type="entry name" value="PLATELET-ACTIVATING FACTOR ACETYLHYDROLASE 2, CYTOPLASMIC"/>
    <property type="match status" value="1"/>
</dbReference>
<evidence type="ECO:0000313" key="7">
    <source>
        <dbReference type="Ensembl" id="ENSOANP00000045187.1"/>
    </source>
</evidence>
<sequence>MPKAAPATSERRFSRTFLLNQASFSSVTSCSLTAALKRGRKPASAISPCSSVGPAPPAAPAVFQPGPGPAAPDMGGYQSLALPPVRGPYAVGCADVMSGQSCKGSFFRLFYPCQEEGEGAKRPLWMPRYEYCVGLANYLGLNERWGSRLLNLAVGYYHLPASWNGPLKPRPSGYPLIVFSHGLGAFRTVYSAFCMELASRGFLVAVPEHRDRSASTTYFCKPAVEADRGSGPLQEEWIPFRRVEEGEEFRVRNAQVHQRANECGQVLKLLREAQAGRAAANVLPDGFDLSSLKGNIDLNRVAVMGHSFGGATAVLALTKEPQFRCAVALDAWMYPLEHDMYPAARGPVFFINTEKFQTADSIGKMKKLCSRHAQTKIITVLGSVHQSQTDFTFVTGNLLSKLFSTRGSLDPYEGQEIICHAILAFLQKHLAAGSAGEQVKQPLAGVQRGGCAGLASLSSGTEKSPAGGPSGG</sequence>
<keyword evidence="8" id="KW-1185">Reference proteome</keyword>
<accession>A0A6I8NVN8</accession>
<dbReference type="GO" id="GO:0003847">
    <property type="term" value="F:1-alkyl-2-acetylglycerophosphocholine esterase activity"/>
    <property type="evidence" value="ECO:0007669"/>
    <property type="project" value="UniProtKB-EC"/>
</dbReference>
<dbReference type="EC" id="3.1.1.47" evidence="1"/>
<dbReference type="FunFam" id="3.40.50.1820:FF:000062">
    <property type="entry name" value="Platelet-activating factor acetylhydrolase"/>
    <property type="match status" value="1"/>
</dbReference>
<dbReference type="Ensembl" id="ENSOANT00000074080.1">
    <property type="protein sequence ID" value="ENSOANP00000045187.1"/>
    <property type="gene ID" value="ENSOANG00000014900.3"/>
</dbReference>
<dbReference type="PROSITE" id="PS51257">
    <property type="entry name" value="PROKAR_LIPOPROTEIN"/>
    <property type="match status" value="1"/>
</dbReference>
<dbReference type="GeneTree" id="ENSGT00390000005233"/>
<dbReference type="GO" id="GO:0016042">
    <property type="term" value="P:lipid catabolic process"/>
    <property type="evidence" value="ECO:0007669"/>
    <property type="project" value="UniProtKB-KW"/>
</dbReference>
<dbReference type="Bgee" id="ENSOANG00000014900">
    <property type="expression patterns" value="Expressed in liver and 7 other cell types or tissues"/>
</dbReference>
<evidence type="ECO:0000256" key="6">
    <source>
        <dbReference type="ARBA" id="ARBA00048078"/>
    </source>
</evidence>
<dbReference type="Pfam" id="PF03403">
    <property type="entry name" value="PAF-AH_p_II"/>
    <property type="match status" value="1"/>
</dbReference>
<reference evidence="7" key="1">
    <citation type="submission" date="2025-08" db="UniProtKB">
        <authorList>
            <consortium name="Ensembl"/>
        </authorList>
    </citation>
    <scope>IDENTIFICATION</scope>
    <source>
        <strain evidence="7">Glennie</strain>
    </source>
</reference>
<dbReference type="Gene3D" id="3.40.50.1820">
    <property type="entry name" value="alpha/beta hydrolase"/>
    <property type="match status" value="1"/>
</dbReference>
<dbReference type="AlphaFoldDB" id="A0A6I8NVN8"/>
<keyword evidence="3" id="KW-0442">Lipid degradation</keyword>
<reference evidence="7" key="2">
    <citation type="submission" date="2025-09" db="UniProtKB">
        <authorList>
            <consortium name="Ensembl"/>
        </authorList>
    </citation>
    <scope>IDENTIFICATION</scope>
    <source>
        <strain evidence="7">Glennie</strain>
    </source>
</reference>
<organism evidence="7 8">
    <name type="scientific">Ornithorhynchus anatinus</name>
    <name type="common">Duckbill platypus</name>
    <dbReference type="NCBI Taxonomy" id="9258"/>
    <lineage>
        <taxon>Eukaryota</taxon>
        <taxon>Metazoa</taxon>
        <taxon>Chordata</taxon>
        <taxon>Craniata</taxon>
        <taxon>Vertebrata</taxon>
        <taxon>Euteleostomi</taxon>
        <taxon>Mammalia</taxon>
        <taxon>Monotremata</taxon>
        <taxon>Ornithorhynchidae</taxon>
        <taxon>Ornithorhynchus</taxon>
    </lineage>
</organism>
<dbReference type="Proteomes" id="UP000002279">
    <property type="component" value="Unplaced"/>
</dbReference>
<evidence type="ECO:0000256" key="4">
    <source>
        <dbReference type="ARBA" id="ARBA00023098"/>
    </source>
</evidence>
<dbReference type="PANTHER" id="PTHR10272">
    <property type="entry name" value="PLATELET-ACTIVATING FACTOR ACETYLHYDROLASE"/>
    <property type="match status" value="1"/>
</dbReference>
<gene>
    <name evidence="7" type="primary">PAFAH2</name>
</gene>
<keyword evidence="4" id="KW-0443">Lipid metabolism</keyword>
<dbReference type="SUPFAM" id="SSF53474">
    <property type="entry name" value="alpha/beta-Hydrolases"/>
    <property type="match status" value="1"/>
</dbReference>
<comment type="catalytic activity">
    <reaction evidence="5">
        <text>1-O-hexadecyl-2-acetyl-sn-glycero-3-phosphocholine + H2O = 1-O-hexadecyl-sn-glycero-3-phosphocholine + acetate + H(+)</text>
        <dbReference type="Rhea" id="RHEA:40479"/>
        <dbReference type="ChEBI" id="CHEBI:15377"/>
        <dbReference type="ChEBI" id="CHEBI:15378"/>
        <dbReference type="ChEBI" id="CHEBI:30089"/>
        <dbReference type="ChEBI" id="CHEBI:44811"/>
        <dbReference type="ChEBI" id="CHEBI:64496"/>
    </reaction>
    <physiologicalReaction direction="left-to-right" evidence="5">
        <dbReference type="Rhea" id="RHEA:40480"/>
    </physiologicalReaction>
</comment>
<comment type="catalytic activity">
    <reaction evidence="6">
        <text>a 1-O-alkyl-2-acetyl-sn-glycero-3-phosphocholine + H2O = a 1-O-alkyl-sn-glycero-3-phosphocholine + acetate + H(+)</text>
        <dbReference type="Rhea" id="RHEA:17777"/>
        <dbReference type="ChEBI" id="CHEBI:15377"/>
        <dbReference type="ChEBI" id="CHEBI:15378"/>
        <dbReference type="ChEBI" id="CHEBI:30089"/>
        <dbReference type="ChEBI" id="CHEBI:30909"/>
        <dbReference type="ChEBI" id="CHEBI:36707"/>
        <dbReference type="EC" id="3.1.1.47"/>
    </reaction>
    <physiologicalReaction direction="left-to-right" evidence="6">
        <dbReference type="Rhea" id="RHEA:17778"/>
    </physiologicalReaction>
</comment>
<keyword evidence="2" id="KW-0378">Hydrolase</keyword>
<evidence type="ECO:0000256" key="5">
    <source>
        <dbReference type="ARBA" id="ARBA00023721"/>
    </source>
</evidence>
<evidence type="ECO:0000256" key="1">
    <source>
        <dbReference type="ARBA" id="ARBA00013201"/>
    </source>
</evidence>
<dbReference type="InterPro" id="IPR029058">
    <property type="entry name" value="AB_hydrolase_fold"/>
</dbReference>
<evidence type="ECO:0000313" key="8">
    <source>
        <dbReference type="Proteomes" id="UP000002279"/>
    </source>
</evidence>